<evidence type="ECO:0000259" key="1">
    <source>
        <dbReference type="Pfam" id="PF10551"/>
    </source>
</evidence>
<evidence type="ECO:0000313" key="2">
    <source>
        <dbReference type="EMBL" id="CAI8598103.1"/>
    </source>
</evidence>
<dbReference type="EMBL" id="OX451737">
    <property type="protein sequence ID" value="CAI8598103.1"/>
    <property type="molecule type" value="Genomic_DNA"/>
</dbReference>
<sequence>MVDGSFLGDYARIYDYAHNLLRSNPRSIVKVHVQPAQEGNDVKKLYFQRLYICLTNYKENFKLSTHFIRLDGCFLKGLCGGQILAAMGRDPNDQMLPIAYAVVECENNDNWTWFLELLIDDLGGREYCLTYTFISDQQKGLLPAIEELLSRVEQRFCAGHLYNNFRKRYPGKKAKGNHMESCQVNLLPNLGKRDESNERVQWRSIQAHDEHPSKVLE</sequence>
<protein>
    <recommendedName>
        <fullName evidence="1">MULE transposase domain-containing protein</fullName>
    </recommendedName>
</protein>
<dbReference type="PANTHER" id="PTHR31973:SF187">
    <property type="entry name" value="MUTATOR TRANSPOSASE MUDRA PROTEIN"/>
    <property type="match status" value="1"/>
</dbReference>
<name>A0AAV0ZKN6_VICFA</name>
<reference evidence="2 3" key="1">
    <citation type="submission" date="2023-01" db="EMBL/GenBank/DDBJ databases">
        <authorList>
            <person name="Kreplak J."/>
        </authorList>
    </citation>
    <scope>NUCLEOTIDE SEQUENCE [LARGE SCALE GENOMIC DNA]</scope>
</reference>
<feature type="domain" description="MULE transposase" evidence="1">
    <location>
        <begin position="68"/>
        <end position="164"/>
    </location>
</feature>
<keyword evidence="3" id="KW-1185">Reference proteome</keyword>
<dbReference type="Proteomes" id="UP001157006">
    <property type="component" value="Chromosome 2"/>
</dbReference>
<dbReference type="Pfam" id="PF10551">
    <property type="entry name" value="MULE"/>
    <property type="match status" value="1"/>
</dbReference>
<dbReference type="PANTHER" id="PTHR31973">
    <property type="entry name" value="POLYPROTEIN, PUTATIVE-RELATED"/>
    <property type="match status" value="1"/>
</dbReference>
<dbReference type="AlphaFoldDB" id="A0AAV0ZKN6"/>
<accession>A0AAV0ZKN6</accession>
<gene>
    <name evidence="2" type="ORF">VFH_II112240</name>
</gene>
<evidence type="ECO:0000313" key="3">
    <source>
        <dbReference type="Proteomes" id="UP001157006"/>
    </source>
</evidence>
<proteinExistence type="predicted"/>
<dbReference type="InterPro" id="IPR018289">
    <property type="entry name" value="MULE_transposase_dom"/>
</dbReference>
<organism evidence="2 3">
    <name type="scientific">Vicia faba</name>
    <name type="common">Broad bean</name>
    <name type="synonym">Faba vulgaris</name>
    <dbReference type="NCBI Taxonomy" id="3906"/>
    <lineage>
        <taxon>Eukaryota</taxon>
        <taxon>Viridiplantae</taxon>
        <taxon>Streptophyta</taxon>
        <taxon>Embryophyta</taxon>
        <taxon>Tracheophyta</taxon>
        <taxon>Spermatophyta</taxon>
        <taxon>Magnoliopsida</taxon>
        <taxon>eudicotyledons</taxon>
        <taxon>Gunneridae</taxon>
        <taxon>Pentapetalae</taxon>
        <taxon>rosids</taxon>
        <taxon>fabids</taxon>
        <taxon>Fabales</taxon>
        <taxon>Fabaceae</taxon>
        <taxon>Papilionoideae</taxon>
        <taxon>50 kb inversion clade</taxon>
        <taxon>NPAAA clade</taxon>
        <taxon>Hologalegina</taxon>
        <taxon>IRL clade</taxon>
        <taxon>Fabeae</taxon>
        <taxon>Vicia</taxon>
    </lineage>
</organism>